<dbReference type="GO" id="GO:0071555">
    <property type="term" value="P:cell wall organization"/>
    <property type="evidence" value="ECO:0007669"/>
    <property type="project" value="UniProtKB-KW"/>
</dbReference>
<evidence type="ECO:0000256" key="3">
    <source>
        <dbReference type="ARBA" id="ARBA00004496"/>
    </source>
</evidence>
<comment type="cofactor">
    <cofactor evidence="16">
        <name>Mg(2+)</name>
        <dbReference type="ChEBI" id="CHEBI:18420"/>
    </cofactor>
    <cofactor evidence="16">
        <name>Mn(2+)</name>
        <dbReference type="ChEBI" id="CHEBI:29035"/>
    </cofactor>
    <text evidence="16">Binds 2 magnesium or manganese ions per subunit.</text>
</comment>
<evidence type="ECO:0000256" key="6">
    <source>
        <dbReference type="ARBA" id="ARBA00022490"/>
    </source>
</evidence>
<keyword evidence="16" id="KW-0479">Metal-binding</keyword>
<dbReference type="Pfam" id="PF07478">
    <property type="entry name" value="Dala_Dala_lig_C"/>
    <property type="match status" value="1"/>
</dbReference>
<comment type="similarity">
    <text evidence="4 14">Belongs to the D-alanine--D-alanine ligase family.</text>
</comment>
<keyword evidence="16" id="KW-0460">Magnesium</keyword>
<organism evidence="19 20">
    <name type="scientific">Candidatus Kinetoplastidibacterium stringomonadis TCC290E</name>
    <dbReference type="NCBI Taxonomy" id="1208920"/>
    <lineage>
        <taxon>Bacteria</taxon>
        <taxon>Pseudomonadati</taxon>
        <taxon>Pseudomonadota</taxon>
        <taxon>Betaproteobacteria</taxon>
        <taxon>Candidatus Kinetoplastidibacterium</taxon>
    </lineage>
</organism>
<evidence type="ECO:0000313" key="19">
    <source>
        <dbReference type="EMBL" id="AGF48552.1"/>
    </source>
</evidence>
<evidence type="ECO:0000256" key="5">
    <source>
        <dbReference type="ARBA" id="ARBA00012216"/>
    </source>
</evidence>
<dbReference type="InterPro" id="IPR011761">
    <property type="entry name" value="ATP-grasp"/>
</dbReference>
<keyword evidence="6 14" id="KW-0963">Cytoplasm</keyword>
<gene>
    <name evidence="14" type="primary">ddl</name>
    <name evidence="19" type="ORF">CONE_0836</name>
</gene>
<dbReference type="PROSITE" id="PS00843">
    <property type="entry name" value="DALA_DALA_LIGASE_1"/>
    <property type="match status" value="1"/>
</dbReference>
<dbReference type="PROSITE" id="PS00844">
    <property type="entry name" value="DALA_DALA_LIGASE_2"/>
    <property type="match status" value="1"/>
</dbReference>
<evidence type="ECO:0000256" key="16">
    <source>
        <dbReference type="PIRSR" id="PIRSR039102-3"/>
    </source>
</evidence>
<evidence type="ECO:0000256" key="17">
    <source>
        <dbReference type="PROSITE-ProRule" id="PRU00409"/>
    </source>
</evidence>
<dbReference type="Proteomes" id="UP000011541">
    <property type="component" value="Chromosome"/>
</dbReference>
<dbReference type="GO" id="GO:0005524">
    <property type="term" value="F:ATP binding"/>
    <property type="evidence" value="ECO:0007669"/>
    <property type="project" value="UniProtKB-UniRule"/>
</dbReference>
<keyword evidence="16" id="KW-0464">Manganese</keyword>
<dbReference type="GO" id="GO:0008360">
    <property type="term" value="P:regulation of cell shape"/>
    <property type="evidence" value="ECO:0007669"/>
    <property type="project" value="UniProtKB-KW"/>
</dbReference>
<dbReference type="AlphaFoldDB" id="M1LSM5"/>
<feature type="active site" evidence="15">
    <location>
        <position position="144"/>
    </location>
</feature>
<dbReference type="eggNOG" id="COG1181">
    <property type="taxonomic scope" value="Bacteria"/>
</dbReference>
<evidence type="ECO:0000313" key="20">
    <source>
        <dbReference type="Proteomes" id="UP000011541"/>
    </source>
</evidence>
<keyword evidence="12 14" id="KW-0961">Cell wall biogenesis/degradation</keyword>
<evidence type="ECO:0000256" key="12">
    <source>
        <dbReference type="ARBA" id="ARBA00023316"/>
    </source>
</evidence>
<dbReference type="NCBIfam" id="NF002378">
    <property type="entry name" value="PRK01372.1"/>
    <property type="match status" value="1"/>
</dbReference>
<dbReference type="HAMAP" id="MF_00047">
    <property type="entry name" value="Dala_Dala_lig"/>
    <property type="match status" value="1"/>
</dbReference>
<feature type="binding site" evidence="16">
    <location>
        <position position="268"/>
    </location>
    <ligand>
        <name>Mg(2+)</name>
        <dbReference type="ChEBI" id="CHEBI:18420"/>
        <label>2</label>
    </ligand>
</feature>
<dbReference type="InterPro" id="IPR013815">
    <property type="entry name" value="ATP_grasp_subdomain_1"/>
</dbReference>
<dbReference type="InterPro" id="IPR011127">
    <property type="entry name" value="Dala_Dala_lig_N"/>
</dbReference>
<comment type="subcellular location">
    <subcellularLocation>
        <location evidence="3 14">Cytoplasm</location>
    </subcellularLocation>
</comment>
<dbReference type="PROSITE" id="PS50975">
    <property type="entry name" value="ATP_GRASP"/>
    <property type="match status" value="1"/>
</dbReference>
<feature type="active site" evidence="15">
    <location>
        <position position="16"/>
    </location>
</feature>
<keyword evidence="10 14" id="KW-0133">Cell shape</keyword>
<dbReference type="PIRSF" id="PIRSF039102">
    <property type="entry name" value="Ddl/VanB"/>
    <property type="match status" value="1"/>
</dbReference>
<evidence type="ECO:0000256" key="2">
    <source>
        <dbReference type="ARBA" id="ARBA00003921"/>
    </source>
</evidence>
<comment type="cofactor">
    <cofactor evidence="1">
        <name>Mn(2+)</name>
        <dbReference type="ChEBI" id="CHEBI:29035"/>
    </cofactor>
</comment>
<dbReference type="InterPro" id="IPR005905">
    <property type="entry name" value="D_ala_D_ala"/>
</dbReference>
<dbReference type="InterPro" id="IPR016185">
    <property type="entry name" value="PreATP-grasp_dom_sf"/>
</dbReference>
<evidence type="ECO:0000256" key="15">
    <source>
        <dbReference type="PIRSR" id="PIRSR039102-1"/>
    </source>
</evidence>
<evidence type="ECO:0000256" key="13">
    <source>
        <dbReference type="ARBA" id="ARBA00047614"/>
    </source>
</evidence>
<dbReference type="Pfam" id="PF01820">
    <property type="entry name" value="Dala_Dala_lig_N"/>
    <property type="match status" value="1"/>
</dbReference>
<dbReference type="InterPro" id="IPR011095">
    <property type="entry name" value="Dala_Dala_lig_C"/>
</dbReference>
<evidence type="ECO:0000256" key="8">
    <source>
        <dbReference type="ARBA" id="ARBA00022741"/>
    </source>
</evidence>
<keyword evidence="11 14" id="KW-0573">Peptidoglycan synthesis</keyword>
<dbReference type="GO" id="GO:0008716">
    <property type="term" value="F:D-alanine-D-alanine ligase activity"/>
    <property type="evidence" value="ECO:0007669"/>
    <property type="project" value="UniProtKB-UniRule"/>
</dbReference>
<dbReference type="HOGENOM" id="CLU_039268_1_2_4"/>
<keyword evidence="9 17" id="KW-0067">ATP-binding</keyword>
<feature type="active site" evidence="15">
    <location>
        <position position="279"/>
    </location>
</feature>
<evidence type="ECO:0000256" key="11">
    <source>
        <dbReference type="ARBA" id="ARBA00022984"/>
    </source>
</evidence>
<dbReference type="KEGG" id="kon:CONE_0836"/>
<keyword evidence="20" id="KW-1185">Reference proteome</keyword>
<dbReference type="STRING" id="1208920.CONE_0836"/>
<accession>M1LSM5</accession>
<evidence type="ECO:0000256" key="14">
    <source>
        <dbReference type="HAMAP-Rule" id="MF_00047"/>
    </source>
</evidence>
<feature type="binding site" evidence="16">
    <location>
        <position position="255"/>
    </location>
    <ligand>
        <name>Mg(2+)</name>
        <dbReference type="ChEBI" id="CHEBI:18420"/>
        <label>1</label>
    </ligand>
</feature>
<comment type="catalytic activity">
    <reaction evidence="13 14">
        <text>2 D-alanine + ATP = D-alanyl-D-alanine + ADP + phosphate + H(+)</text>
        <dbReference type="Rhea" id="RHEA:11224"/>
        <dbReference type="ChEBI" id="CHEBI:15378"/>
        <dbReference type="ChEBI" id="CHEBI:30616"/>
        <dbReference type="ChEBI" id="CHEBI:43474"/>
        <dbReference type="ChEBI" id="CHEBI:57416"/>
        <dbReference type="ChEBI" id="CHEBI:57822"/>
        <dbReference type="ChEBI" id="CHEBI:456216"/>
        <dbReference type="EC" id="6.3.2.4"/>
    </reaction>
</comment>
<dbReference type="InterPro" id="IPR000291">
    <property type="entry name" value="D-Ala_lig_Van_CS"/>
</dbReference>
<dbReference type="SUPFAM" id="SSF52440">
    <property type="entry name" value="PreATP-grasp domain"/>
    <property type="match status" value="1"/>
</dbReference>
<proteinExistence type="inferred from homology"/>
<dbReference type="PATRIC" id="fig|1208920.3.peg.547"/>
<dbReference type="EMBL" id="CP003805">
    <property type="protein sequence ID" value="AGF48552.1"/>
    <property type="molecule type" value="Genomic_DNA"/>
</dbReference>
<dbReference type="UniPathway" id="UPA00219"/>
<dbReference type="EC" id="6.3.2.4" evidence="5 14"/>
<evidence type="ECO:0000256" key="9">
    <source>
        <dbReference type="ARBA" id="ARBA00022840"/>
    </source>
</evidence>
<evidence type="ECO:0000259" key="18">
    <source>
        <dbReference type="PROSITE" id="PS50975"/>
    </source>
</evidence>
<comment type="pathway">
    <text evidence="14">Cell wall biogenesis; peptidoglycan biosynthesis.</text>
</comment>
<comment type="function">
    <text evidence="2 14">Cell wall formation.</text>
</comment>
<protein>
    <recommendedName>
        <fullName evidence="5 14">D-alanine--D-alanine ligase</fullName>
        <ecNumber evidence="5 14">6.3.2.4</ecNumber>
    </recommendedName>
    <alternativeName>
        <fullName evidence="14">D-Ala-D-Ala ligase</fullName>
    </alternativeName>
    <alternativeName>
        <fullName evidence="14">D-alanylalanine synthetase</fullName>
    </alternativeName>
</protein>
<reference evidence="19 20" key="1">
    <citation type="journal article" date="2013" name="Genome Biol. Evol.">
        <title>Genome evolution and phylogenomic analysis of candidatus kinetoplastibacterium, the betaproteobacterial endosymbionts of strigomonas and angomonas.</title>
        <authorList>
            <person name="Alves J.M."/>
            <person name="Serrano M.G."/>
            <person name="Maia da Silva F."/>
            <person name="Voegtly L.J."/>
            <person name="Matveyev A.V."/>
            <person name="Teixeira M.M."/>
            <person name="Camargo E.P."/>
            <person name="Buck G.A."/>
        </authorList>
    </citation>
    <scope>NUCLEOTIDE SEQUENCE [LARGE SCALE GENOMIC DNA]</scope>
    <source>
        <strain evidence="19 20">TCC290E</strain>
    </source>
</reference>
<dbReference type="Gene3D" id="3.30.1490.20">
    <property type="entry name" value="ATP-grasp fold, A domain"/>
    <property type="match status" value="1"/>
</dbReference>
<dbReference type="Gene3D" id="3.30.470.20">
    <property type="entry name" value="ATP-grasp fold, B domain"/>
    <property type="match status" value="1"/>
</dbReference>
<feature type="domain" description="ATP-grasp" evidence="18">
    <location>
        <begin position="102"/>
        <end position="301"/>
    </location>
</feature>
<dbReference type="NCBIfam" id="TIGR01205">
    <property type="entry name" value="D_ala_D_alaTIGR"/>
    <property type="match status" value="1"/>
</dbReference>
<feature type="binding site" evidence="16">
    <location>
        <position position="268"/>
    </location>
    <ligand>
        <name>Mg(2+)</name>
        <dbReference type="ChEBI" id="CHEBI:18420"/>
        <label>1</label>
    </ligand>
</feature>
<keyword evidence="8 17" id="KW-0547">Nucleotide-binding</keyword>
<dbReference type="GO" id="GO:0009252">
    <property type="term" value="P:peptidoglycan biosynthetic process"/>
    <property type="evidence" value="ECO:0007669"/>
    <property type="project" value="UniProtKB-UniRule"/>
</dbReference>
<evidence type="ECO:0000256" key="7">
    <source>
        <dbReference type="ARBA" id="ARBA00022598"/>
    </source>
</evidence>
<name>M1LSM5_9PROT</name>
<dbReference type="GO" id="GO:0005829">
    <property type="term" value="C:cytosol"/>
    <property type="evidence" value="ECO:0007669"/>
    <property type="project" value="TreeGrafter"/>
</dbReference>
<feature type="binding site" evidence="16">
    <location>
        <position position="270"/>
    </location>
    <ligand>
        <name>Mg(2+)</name>
        <dbReference type="ChEBI" id="CHEBI:18420"/>
        <label>2</label>
    </ligand>
</feature>
<keyword evidence="7 14" id="KW-0436">Ligase</keyword>
<evidence type="ECO:0000256" key="1">
    <source>
        <dbReference type="ARBA" id="ARBA00001936"/>
    </source>
</evidence>
<dbReference type="GO" id="GO:0046872">
    <property type="term" value="F:metal ion binding"/>
    <property type="evidence" value="ECO:0007669"/>
    <property type="project" value="UniProtKB-KW"/>
</dbReference>
<evidence type="ECO:0000256" key="10">
    <source>
        <dbReference type="ARBA" id="ARBA00022960"/>
    </source>
</evidence>
<dbReference type="PANTHER" id="PTHR23132:SF23">
    <property type="entry name" value="D-ALANINE--D-ALANINE LIGASE B"/>
    <property type="match status" value="1"/>
</dbReference>
<dbReference type="SUPFAM" id="SSF56059">
    <property type="entry name" value="Glutathione synthetase ATP-binding domain-like"/>
    <property type="match status" value="1"/>
</dbReference>
<sequence length="312" mass="34578">MDFGKVGVLYGGCSSEREISLISGMTIYNALLKAGINAHLFDPGKTKIMYLSELNFDRVFIALHGRFGEDGVIQGFLELLNIPYTGSGHLASSIAMNKVLSKKIWMQECLPTSEFEHLSGVHSLTKAANKLGFPLIIKPVYGGSTVGISKVDVFDNIETAYYNALNYDDEVFAEKFIIGRELTVAILGSGNSMRILPIIEIITPNGNYDYEHKYFSNETKYICPAILSNKLKYLISDISIKAYNSIGCDGWARLDFILDKYDNPWLLEINTSPGMTDHSLIPTAAKAAGISYTDLCLYLLSDASCKIKNRKF</sequence>
<evidence type="ECO:0000256" key="4">
    <source>
        <dbReference type="ARBA" id="ARBA00010871"/>
    </source>
</evidence>
<dbReference type="Gene3D" id="3.40.50.20">
    <property type="match status" value="1"/>
</dbReference>
<dbReference type="PANTHER" id="PTHR23132">
    <property type="entry name" value="D-ALANINE--D-ALANINE LIGASE"/>
    <property type="match status" value="1"/>
</dbReference>